<dbReference type="SUPFAM" id="SSF52317">
    <property type="entry name" value="Class I glutamine amidotransferase-like"/>
    <property type="match status" value="1"/>
</dbReference>
<name>A0A5S3PSB2_9FLAO</name>
<protein>
    <recommendedName>
        <fullName evidence="2">Aerotolerance regulator N-terminal domain-containing protein</fullName>
    </recommendedName>
</protein>
<accession>A0A5S3PSB2</accession>
<feature type="transmembrane region" description="Helical" evidence="1">
    <location>
        <begin position="6"/>
        <end position="24"/>
    </location>
</feature>
<sequence>MQFKHPELLWALFLLLIPIFIHLFQLRRFQKTPFTNVKFLKKVVSESRRSNTLKKWLLLFTRMLLLAALIAAFAQPFFAEKTALLEKETVIYLDDSFSMQAKTNNTTLFEDAVQNLLKSIPPEQAFSLFTNEKAFKNVTLKNIQNDLLQLSPTSKQLKLNEVYLKANTFFDLERNSIKNLVLVSDFQQSMALAKEDSTLTIEKHVVHLAANDLENISLDSVYLNTMDSDNLELTTLLSSNLETESTAVSLFNREKLIAKTAATFNNNKKAEVSFTLPKNEVIKGKIEISDTGLSYDNQLFFNIDAKEKIKVLVVGSGSSDYLKRIFRADEFDFKSVTLGNLNYSDLNEQNFIILNELERIPNALTTSLKSFTEDDGHLAVIPATLIDLGSYGQLLSNFYATSYTQRVNYERDITGISFSHPLYRNVFEKNVLNFQYPKVSQYYGLKTNAPSILSYQDKTPFLVGSGGAYIFTASLSSENSNFKNSPLIVPTLYNMGINSLKLPELYHSLGNNQKVDIAAQLPKDNILKVTQNEYEFIPRQKSFANKVSLYFNENPQKDGIYSVFNKENVYRNLSFNYPREESKLNYMDVSTINASSKNESIKALFEQMQNDSSINALWKWFVILAVLFMLIEVLIQKYL</sequence>
<keyword evidence="1" id="KW-0472">Membrane</keyword>
<organism evidence="3 4">
    <name type="scientific">Maribacter algarum</name>
    <name type="common">ex Zhang et al. 2020</name>
    <dbReference type="NCBI Taxonomy" id="2578118"/>
    <lineage>
        <taxon>Bacteria</taxon>
        <taxon>Pseudomonadati</taxon>
        <taxon>Bacteroidota</taxon>
        <taxon>Flavobacteriia</taxon>
        <taxon>Flavobacteriales</taxon>
        <taxon>Flavobacteriaceae</taxon>
        <taxon>Maribacter</taxon>
    </lineage>
</organism>
<dbReference type="InterPro" id="IPR029062">
    <property type="entry name" value="Class_I_gatase-like"/>
</dbReference>
<feature type="transmembrane region" description="Helical" evidence="1">
    <location>
        <begin position="56"/>
        <end position="78"/>
    </location>
</feature>
<dbReference type="PANTHER" id="PTHR37464:SF1">
    <property type="entry name" value="BLL2463 PROTEIN"/>
    <property type="match status" value="1"/>
</dbReference>
<keyword evidence="1" id="KW-0812">Transmembrane</keyword>
<feature type="transmembrane region" description="Helical" evidence="1">
    <location>
        <begin position="617"/>
        <end position="635"/>
    </location>
</feature>
<feature type="domain" description="Aerotolerance regulator N-terminal" evidence="2">
    <location>
        <begin position="1"/>
        <end position="76"/>
    </location>
</feature>
<gene>
    <name evidence="3" type="ORF">FEE95_11135</name>
</gene>
<dbReference type="PANTHER" id="PTHR37464">
    <property type="entry name" value="BLL2463 PROTEIN"/>
    <property type="match status" value="1"/>
</dbReference>
<evidence type="ECO:0000313" key="4">
    <source>
        <dbReference type="Proteomes" id="UP000310314"/>
    </source>
</evidence>
<dbReference type="OrthoDB" id="9810200at2"/>
<keyword evidence="4" id="KW-1185">Reference proteome</keyword>
<evidence type="ECO:0000259" key="2">
    <source>
        <dbReference type="Pfam" id="PF07584"/>
    </source>
</evidence>
<reference evidence="3 4" key="1">
    <citation type="submission" date="2019-05" db="EMBL/GenBank/DDBJ databases">
        <authorList>
            <person name="Zhang J.-Y."/>
            <person name="Feg X."/>
            <person name="Du Z.-J."/>
        </authorList>
    </citation>
    <scope>NUCLEOTIDE SEQUENCE [LARGE SCALE GENOMIC DNA]</scope>
    <source>
        <strain evidence="3 4">RZ26</strain>
    </source>
</reference>
<proteinExistence type="predicted"/>
<keyword evidence="1" id="KW-1133">Transmembrane helix</keyword>
<dbReference type="Proteomes" id="UP000310314">
    <property type="component" value="Unassembled WGS sequence"/>
</dbReference>
<dbReference type="Pfam" id="PF07584">
    <property type="entry name" value="BatA"/>
    <property type="match status" value="1"/>
</dbReference>
<evidence type="ECO:0000256" key="1">
    <source>
        <dbReference type="SAM" id="Phobius"/>
    </source>
</evidence>
<dbReference type="AlphaFoldDB" id="A0A5S3PSB2"/>
<comment type="caution">
    <text evidence="3">The sequence shown here is derived from an EMBL/GenBank/DDBJ whole genome shotgun (WGS) entry which is preliminary data.</text>
</comment>
<dbReference type="EMBL" id="VATY01000002">
    <property type="protein sequence ID" value="TMM57574.1"/>
    <property type="molecule type" value="Genomic_DNA"/>
</dbReference>
<evidence type="ECO:0000313" key="3">
    <source>
        <dbReference type="EMBL" id="TMM57574.1"/>
    </source>
</evidence>
<dbReference type="InterPro" id="IPR024163">
    <property type="entry name" value="Aerotolerance_reg_N"/>
</dbReference>
<dbReference type="NCBIfam" id="TIGR02226">
    <property type="entry name" value="two_anch"/>
    <property type="match status" value="1"/>
</dbReference>
<dbReference type="InterPro" id="IPR011933">
    <property type="entry name" value="Double_TM_dom"/>
</dbReference>